<dbReference type="Pfam" id="PF12710">
    <property type="entry name" value="HAD"/>
    <property type="match status" value="1"/>
</dbReference>
<accession>A0ABM8IIQ1</accession>
<evidence type="ECO:0008006" key="3">
    <source>
        <dbReference type="Google" id="ProtNLM"/>
    </source>
</evidence>
<evidence type="ECO:0000313" key="2">
    <source>
        <dbReference type="Proteomes" id="UP001496674"/>
    </source>
</evidence>
<proteinExistence type="predicted"/>
<dbReference type="InterPro" id="IPR036412">
    <property type="entry name" value="HAD-like_sf"/>
</dbReference>
<evidence type="ECO:0000313" key="1">
    <source>
        <dbReference type="EMBL" id="BEG99473.1"/>
    </source>
</evidence>
<gene>
    <name evidence="1" type="ORF">BSYN_17380</name>
</gene>
<dbReference type="RefSeq" id="WP_353330039.1">
    <property type="nucleotide sequence ID" value="NZ_AP028055.1"/>
</dbReference>
<dbReference type="EMBL" id="AP028055">
    <property type="protein sequence ID" value="BEG99473.1"/>
    <property type="molecule type" value="Genomic_DNA"/>
</dbReference>
<dbReference type="InterPro" id="IPR023214">
    <property type="entry name" value="HAD_sf"/>
</dbReference>
<sequence>MKKSEKPVVALIYDFDGTLSPGNMQEYAFIQAIGKNKEEFWRENQELAEAQDADKVLTYMFLMLRKAQDNGISLKKESFQQFGENVELFTGVEEWFDRINEYGKEKGVIIEHYINSSGLKEMIEGTRIGKRFNQIYACSYLYSLDGIAQWPAIAVNFTNKTQFLFKINKGITSVSDTIKINQFIKESDRRIPFSHMIYFGDGETDIPCMKLVKQQGGHSIAVYQPGNRKREVAEKLINENRVNFVCPADYSLGKEVDQVVKTIIDKIKADSEFNELMRLHKDKAG</sequence>
<reference evidence="1 2" key="1">
    <citation type="submission" date="2023-04" db="EMBL/GenBank/DDBJ databases">
        <title>Draft genome sequence of acteroides sedimenti strain YN3PY1.</title>
        <authorList>
            <person name="Yoshida N."/>
        </authorList>
    </citation>
    <scope>NUCLEOTIDE SEQUENCE [LARGE SCALE GENOMIC DNA]</scope>
    <source>
        <strain evidence="1 2">YN3PY1</strain>
    </source>
</reference>
<protein>
    <recommendedName>
        <fullName evidence="3">Haloacid dehalogenase-like hydrolase</fullName>
    </recommendedName>
</protein>
<organism evidence="1 2">
    <name type="scientific">Bacteroides sedimenti</name>
    <dbReference type="NCBI Taxonomy" id="2136147"/>
    <lineage>
        <taxon>Bacteria</taxon>
        <taxon>Pseudomonadati</taxon>
        <taxon>Bacteroidota</taxon>
        <taxon>Bacteroidia</taxon>
        <taxon>Bacteroidales</taxon>
        <taxon>Bacteroidaceae</taxon>
        <taxon>Bacteroides</taxon>
    </lineage>
</organism>
<dbReference type="Gene3D" id="3.40.50.1000">
    <property type="entry name" value="HAD superfamily/HAD-like"/>
    <property type="match status" value="1"/>
</dbReference>
<name>A0ABM8IIQ1_9BACE</name>
<dbReference type="SUPFAM" id="SSF56784">
    <property type="entry name" value="HAD-like"/>
    <property type="match status" value="1"/>
</dbReference>
<keyword evidence="2" id="KW-1185">Reference proteome</keyword>
<dbReference type="Proteomes" id="UP001496674">
    <property type="component" value="Chromosome"/>
</dbReference>